<feature type="transmembrane region" description="Helical" evidence="1">
    <location>
        <begin position="160"/>
        <end position="183"/>
    </location>
</feature>
<proteinExistence type="predicted"/>
<accession>A0A1T4TRS0</accession>
<evidence type="ECO:0000313" key="2">
    <source>
        <dbReference type="EMBL" id="SKA43117.1"/>
    </source>
</evidence>
<keyword evidence="1" id="KW-0812">Transmembrane</keyword>
<keyword evidence="3" id="KW-1185">Reference proteome</keyword>
<name>A0A1T4TRS0_9BACT</name>
<dbReference type="AlphaFoldDB" id="A0A1T4TRS0"/>
<keyword evidence="1" id="KW-0472">Membrane</keyword>
<dbReference type="STRING" id="634771.SAMN04488128_106113"/>
<reference evidence="3" key="1">
    <citation type="submission" date="2017-02" db="EMBL/GenBank/DDBJ databases">
        <authorList>
            <person name="Varghese N."/>
            <person name="Submissions S."/>
        </authorList>
    </citation>
    <scope>NUCLEOTIDE SEQUENCE [LARGE SCALE GENOMIC DNA]</scope>
    <source>
        <strain evidence="3">DSM 22224</strain>
    </source>
</reference>
<feature type="transmembrane region" description="Helical" evidence="1">
    <location>
        <begin position="6"/>
        <end position="26"/>
    </location>
</feature>
<feature type="transmembrane region" description="Helical" evidence="1">
    <location>
        <begin position="38"/>
        <end position="58"/>
    </location>
</feature>
<feature type="transmembrane region" description="Helical" evidence="1">
    <location>
        <begin position="64"/>
        <end position="85"/>
    </location>
</feature>
<feature type="transmembrane region" description="Helical" evidence="1">
    <location>
        <begin position="195"/>
        <end position="217"/>
    </location>
</feature>
<feature type="transmembrane region" description="Helical" evidence="1">
    <location>
        <begin position="118"/>
        <end position="139"/>
    </location>
</feature>
<keyword evidence="1" id="KW-1133">Transmembrane helix</keyword>
<evidence type="ECO:0008006" key="4">
    <source>
        <dbReference type="Google" id="ProtNLM"/>
    </source>
</evidence>
<gene>
    <name evidence="2" type="ORF">SAMN04488128_106113</name>
</gene>
<evidence type="ECO:0000313" key="3">
    <source>
        <dbReference type="Proteomes" id="UP000190367"/>
    </source>
</evidence>
<organism evidence="2 3">
    <name type="scientific">Chitinophaga eiseniae</name>
    <dbReference type="NCBI Taxonomy" id="634771"/>
    <lineage>
        <taxon>Bacteria</taxon>
        <taxon>Pseudomonadati</taxon>
        <taxon>Bacteroidota</taxon>
        <taxon>Chitinophagia</taxon>
        <taxon>Chitinophagales</taxon>
        <taxon>Chitinophagaceae</taxon>
        <taxon>Chitinophaga</taxon>
    </lineage>
</organism>
<dbReference type="EMBL" id="FUWZ01000006">
    <property type="protein sequence ID" value="SKA43117.1"/>
    <property type="molecule type" value="Genomic_DNA"/>
</dbReference>
<sequence>MNLNIFLGIFYTMMGIEALILIPFLLKFKTLDAPGRWMCYYIISSVFFALASSIMANLKINNMWLFSVMNFVQFVILSFFYWTIIKHPTVKLIITWLPILVLGLCIADILKFEGFKSYNSISAGLKSGIIIAYGVIFFLQLLTDKEIMENAVYINTLSVFWYNSGIFIYFCSSFLFSISYNLIQAQEAEAAIKQSMVLTLISINYVVAIINMFLLYIGLTKTKRLGYADN</sequence>
<evidence type="ECO:0000256" key="1">
    <source>
        <dbReference type="SAM" id="Phobius"/>
    </source>
</evidence>
<dbReference type="Proteomes" id="UP000190367">
    <property type="component" value="Unassembled WGS sequence"/>
</dbReference>
<protein>
    <recommendedName>
        <fullName evidence="4">YhhN-like protein</fullName>
    </recommendedName>
</protein>
<feature type="transmembrane region" description="Helical" evidence="1">
    <location>
        <begin position="92"/>
        <end position="112"/>
    </location>
</feature>